<protein>
    <submittedName>
        <fullName evidence="3">DUF2235 domain-containing protein</fullName>
    </submittedName>
</protein>
<comment type="caution">
    <text evidence="3">The sequence shown here is derived from an EMBL/GenBank/DDBJ whole genome shotgun (WGS) entry which is preliminary data.</text>
</comment>
<dbReference type="Pfam" id="PF09994">
    <property type="entry name" value="T6SS_Tle1-like_cat"/>
    <property type="match status" value="1"/>
</dbReference>
<organism evidence="3 4">
    <name type="scientific">Pseudoroseicyclus tamaricis</name>
    <dbReference type="NCBI Taxonomy" id="2705421"/>
    <lineage>
        <taxon>Bacteria</taxon>
        <taxon>Pseudomonadati</taxon>
        <taxon>Pseudomonadota</taxon>
        <taxon>Alphaproteobacteria</taxon>
        <taxon>Rhodobacterales</taxon>
        <taxon>Paracoccaceae</taxon>
        <taxon>Pseudoroseicyclus</taxon>
    </lineage>
</organism>
<dbReference type="EMBL" id="JAAGAB010000003">
    <property type="protein sequence ID" value="NDV02098.1"/>
    <property type="molecule type" value="Genomic_DNA"/>
</dbReference>
<dbReference type="AlphaFoldDB" id="A0A6B2JUU1"/>
<reference evidence="3 4" key="1">
    <citation type="submission" date="2020-02" db="EMBL/GenBank/DDBJ databases">
        <title>Pseudoroseicyclus tamarix, sp. nov., isolated from offshore sediment of a Tamarix chinensis forest.</title>
        <authorList>
            <person name="Gai Y."/>
        </authorList>
    </citation>
    <scope>NUCLEOTIDE SEQUENCE [LARGE SCALE GENOMIC DNA]</scope>
    <source>
        <strain evidence="3 4">CLL3-39</strain>
    </source>
</reference>
<feature type="domain" description="T6SS Phospholipase effector Tle1-like catalytic" evidence="2">
    <location>
        <begin position="31"/>
        <end position="272"/>
    </location>
</feature>
<gene>
    <name evidence="3" type="ORF">GZA08_14095</name>
</gene>
<evidence type="ECO:0000313" key="3">
    <source>
        <dbReference type="EMBL" id="NDV02098.1"/>
    </source>
</evidence>
<name>A0A6B2JUU1_9RHOB</name>
<sequence length="353" mass="38938">MRLLDGIRGLFRRGPRVAETRGPRRGRITHVIVLDGTMSSLREGYESNAGLTFKLLREAGRGEVHLWYAAGIQWSDWSRTWDVLTGRGIETQIARAYGVLAGRYRPGDRIVLIGFSRGAFAARSLAGMIGAVGLLRPEAATVRHVRQAWRHYRAGGESAAAGAFRQHLCHPEVEIEALALWDSVKSLGFGNADAHSFHRLGVAPHIRRAWHALALDETREAYHPVLIAEDESYPGELEQVWFRGSHGDVGGQLDGYAPARPLANIPLVWMLEKLEGQGLPLPEGWRERFPTDPAAPALGQNRGWGKALLHRRRRVALTGPSEHLHPTATLPPPASGWWASRKRAAAQGLQPGE</sequence>
<accession>A0A6B2JUU1</accession>
<evidence type="ECO:0000313" key="4">
    <source>
        <dbReference type="Proteomes" id="UP000474757"/>
    </source>
</evidence>
<feature type="region of interest" description="Disordered" evidence="1">
    <location>
        <begin position="318"/>
        <end position="353"/>
    </location>
</feature>
<proteinExistence type="predicted"/>
<dbReference type="PANTHER" id="PTHR33840">
    <property type="match status" value="1"/>
</dbReference>
<evidence type="ECO:0000259" key="2">
    <source>
        <dbReference type="Pfam" id="PF09994"/>
    </source>
</evidence>
<dbReference type="Proteomes" id="UP000474757">
    <property type="component" value="Unassembled WGS sequence"/>
</dbReference>
<evidence type="ECO:0000256" key="1">
    <source>
        <dbReference type="SAM" id="MobiDB-lite"/>
    </source>
</evidence>
<dbReference type="PANTHER" id="PTHR33840:SF1">
    <property type="entry name" value="TLE1 PHOSPHOLIPASE DOMAIN-CONTAINING PROTEIN"/>
    <property type="match status" value="1"/>
</dbReference>
<dbReference type="InterPro" id="IPR018712">
    <property type="entry name" value="Tle1-like_cat"/>
</dbReference>
<keyword evidence="4" id="KW-1185">Reference proteome</keyword>